<feature type="region of interest" description="Disordered" evidence="1">
    <location>
        <begin position="95"/>
        <end position="115"/>
    </location>
</feature>
<dbReference type="Pfam" id="PF13559">
    <property type="entry name" value="DUF4129"/>
    <property type="match status" value="1"/>
</dbReference>
<proteinExistence type="predicted"/>
<organism evidence="3">
    <name type="scientific">marine sediment metagenome</name>
    <dbReference type="NCBI Taxonomy" id="412755"/>
    <lineage>
        <taxon>unclassified sequences</taxon>
        <taxon>metagenomes</taxon>
        <taxon>ecological metagenomes</taxon>
    </lineage>
</organism>
<dbReference type="AlphaFoldDB" id="X1NAF5"/>
<protein>
    <recommendedName>
        <fullName evidence="2">Protein-glutamine gamma-glutamyltransferase-like C-terminal domain-containing protein</fullName>
    </recommendedName>
</protein>
<feature type="compositionally biased region" description="Basic and acidic residues" evidence="1">
    <location>
        <begin position="101"/>
        <end position="115"/>
    </location>
</feature>
<name>X1NAF5_9ZZZZ</name>
<evidence type="ECO:0000256" key="1">
    <source>
        <dbReference type="SAM" id="MobiDB-lite"/>
    </source>
</evidence>
<evidence type="ECO:0000259" key="2">
    <source>
        <dbReference type="Pfam" id="PF13559"/>
    </source>
</evidence>
<dbReference type="EMBL" id="BARV01015124">
    <property type="protein sequence ID" value="GAI27181.1"/>
    <property type="molecule type" value="Genomic_DNA"/>
</dbReference>
<evidence type="ECO:0000313" key="3">
    <source>
        <dbReference type="EMBL" id="GAI27181.1"/>
    </source>
</evidence>
<dbReference type="InterPro" id="IPR025403">
    <property type="entry name" value="TgpA-like_C"/>
</dbReference>
<feature type="non-terminal residue" evidence="3">
    <location>
        <position position="1"/>
    </location>
</feature>
<comment type="caution">
    <text evidence="3">The sequence shown here is derived from an EMBL/GenBank/DDBJ whole genome shotgun (WGS) entry which is preliminary data.</text>
</comment>
<reference evidence="3" key="1">
    <citation type="journal article" date="2014" name="Front. Microbiol.">
        <title>High frequency of phylogenetically diverse reductive dehalogenase-homologous genes in deep subseafloor sedimentary metagenomes.</title>
        <authorList>
            <person name="Kawai M."/>
            <person name="Futagami T."/>
            <person name="Toyoda A."/>
            <person name="Takaki Y."/>
            <person name="Nishi S."/>
            <person name="Hori S."/>
            <person name="Arai W."/>
            <person name="Tsubouchi T."/>
            <person name="Morono Y."/>
            <person name="Uchiyama I."/>
            <person name="Ito T."/>
            <person name="Fujiyama A."/>
            <person name="Inagaki F."/>
            <person name="Takami H."/>
        </authorList>
    </citation>
    <scope>NUCLEOTIDE SEQUENCE</scope>
    <source>
        <strain evidence="3">Expedition CK06-06</strain>
    </source>
</reference>
<sequence length="115" mass="13433">LLFRLGARTRAVLPEIASVRQIYRQLLRWTAAGGYPRHISQTPYEYLYALAHLLPDVQGDLDLITQQYVKVRYGALLPTEDELHQLRQSWHRVKQNQLKQSKSEHNLEREANLDG</sequence>
<feature type="domain" description="Protein-glutamine gamma-glutamyltransferase-like C-terminal" evidence="2">
    <location>
        <begin position="22"/>
        <end position="90"/>
    </location>
</feature>
<gene>
    <name evidence="3" type="ORF">S06H3_26208</name>
</gene>
<accession>X1NAF5</accession>